<proteinExistence type="predicted"/>
<dbReference type="AlphaFoldDB" id="A0AAF0DD08"/>
<evidence type="ECO:0000313" key="2">
    <source>
        <dbReference type="Proteomes" id="UP001219355"/>
    </source>
</evidence>
<protein>
    <submittedName>
        <fullName evidence="1">Uncharacterized protein</fullName>
    </submittedName>
</protein>
<gene>
    <name evidence="1" type="ORF">PRK78_001508</name>
</gene>
<accession>A0AAF0DD08</accession>
<name>A0AAF0DD08_9EURO</name>
<evidence type="ECO:0000313" key="1">
    <source>
        <dbReference type="EMBL" id="WEW56073.1"/>
    </source>
</evidence>
<dbReference type="Proteomes" id="UP001219355">
    <property type="component" value="Chromosome 1"/>
</dbReference>
<reference evidence="1" key="1">
    <citation type="submission" date="2023-03" db="EMBL/GenBank/DDBJ databases">
        <title>Emydomyces testavorans Genome Sequence.</title>
        <authorList>
            <person name="Hoyer L."/>
        </authorList>
    </citation>
    <scope>NUCLEOTIDE SEQUENCE</scope>
    <source>
        <strain evidence="1">16-2883</strain>
    </source>
</reference>
<dbReference type="EMBL" id="CP120627">
    <property type="protein sequence ID" value="WEW56073.1"/>
    <property type="molecule type" value="Genomic_DNA"/>
</dbReference>
<sequence>MAQGGMGRVPALFMRHASQTSKLSQSSRSFSSTSSQFRNIIPAFKPTSSPELDELLETYRQQLFIPRSLSLLHRNLIYKQKNAEKLKENPISVNIGGENEESYVLKPMQLKDQPGSKEFRRYVSLMKTREDWLSVLPFLVGLQDAKRPLAKSRLEWLIRKAGLAGHDGVIVECVKQSKRTGLTLQNPSVTRTLFLAIRHKAQQADFKGPEVETALRRAQQMAELLDAPEHTARNPRNDAKRMPDIIAVLLELSAAHALDAFEGKDAQGKVRAYAERLLSTWLLGKFDIPAEWTVANFWLLEVVPVWHCMKLALQVEEIKGDIELSKALKSRMDELGEKIETAVERVTNESGTTDRAGVALAKQLYHK</sequence>
<organism evidence="1 2">
    <name type="scientific">Emydomyces testavorans</name>
    <dbReference type="NCBI Taxonomy" id="2070801"/>
    <lineage>
        <taxon>Eukaryota</taxon>
        <taxon>Fungi</taxon>
        <taxon>Dikarya</taxon>
        <taxon>Ascomycota</taxon>
        <taxon>Pezizomycotina</taxon>
        <taxon>Eurotiomycetes</taxon>
        <taxon>Eurotiomycetidae</taxon>
        <taxon>Onygenales</taxon>
        <taxon>Nannizziopsiaceae</taxon>
        <taxon>Emydomyces</taxon>
    </lineage>
</organism>
<keyword evidence="2" id="KW-1185">Reference proteome</keyword>